<proteinExistence type="predicted"/>
<name>A0A168D777_CORFA</name>
<organism evidence="2 3">
    <name type="scientific">Cordyceps fumosorosea (strain ARSEF 2679)</name>
    <name type="common">Isaria fumosorosea</name>
    <dbReference type="NCBI Taxonomy" id="1081104"/>
    <lineage>
        <taxon>Eukaryota</taxon>
        <taxon>Fungi</taxon>
        <taxon>Dikarya</taxon>
        <taxon>Ascomycota</taxon>
        <taxon>Pezizomycotina</taxon>
        <taxon>Sordariomycetes</taxon>
        <taxon>Hypocreomycetidae</taxon>
        <taxon>Hypocreales</taxon>
        <taxon>Cordycipitaceae</taxon>
        <taxon>Cordyceps</taxon>
    </lineage>
</organism>
<comment type="caution">
    <text evidence="2">The sequence shown here is derived from an EMBL/GenBank/DDBJ whole genome shotgun (WGS) entry which is preliminary data.</text>
</comment>
<evidence type="ECO:0000313" key="3">
    <source>
        <dbReference type="Proteomes" id="UP000076744"/>
    </source>
</evidence>
<keyword evidence="3" id="KW-1185">Reference proteome</keyword>
<evidence type="ECO:0000256" key="1">
    <source>
        <dbReference type="SAM" id="MobiDB-lite"/>
    </source>
</evidence>
<dbReference type="Proteomes" id="UP000076744">
    <property type="component" value="Unassembled WGS sequence"/>
</dbReference>
<feature type="compositionally biased region" description="Basic residues" evidence="1">
    <location>
        <begin position="179"/>
        <end position="188"/>
    </location>
</feature>
<feature type="compositionally biased region" description="Basic and acidic residues" evidence="1">
    <location>
        <begin position="252"/>
        <end position="274"/>
    </location>
</feature>
<feature type="region of interest" description="Disordered" evidence="1">
    <location>
        <begin position="176"/>
        <end position="199"/>
    </location>
</feature>
<sequence>MAMKMEIVEISSDEEDVQIPPPPSQSHFAKFEDFTPDDAAPFEDEFARLAASQEWVPGSQEYKKERTIAMRAEIKSHFFSQEPLAPITEEDELRGYQSLCEEVDLPPYDTTEECKRELKKTLVNIVDLIDTRRTNRKVKVWQDFQAFREYTLQDGHTISREEASKDGGYLESLLQHLGGGRRRRRRSGRGVGNLERGNVSAGIVKREQLPEGGNASAIVGKSQQSPQGGRVSGRVVKRKRDRKRGKASGPMVKREQRLDGGETSEHMVKRERPSEAGGRLQTLVKIEQE</sequence>
<dbReference type="PANTHER" id="PTHR38846">
    <property type="entry name" value="C3H1-TYPE DOMAIN-CONTAINING PROTEIN"/>
    <property type="match status" value="1"/>
</dbReference>
<accession>A0A168D777</accession>
<dbReference type="OrthoDB" id="6105938at2759"/>
<dbReference type="AlphaFoldDB" id="A0A168D777"/>
<feature type="compositionally biased region" description="Basic residues" evidence="1">
    <location>
        <begin position="235"/>
        <end position="246"/>
    </location>
</feature>
<dbReference type="PANTHER" id="PTHR38846:SF1">
    <property type="entry name" value="C3H1-TYPE DOMAIN-CONTAINING PROTEIN"/>
    <property type="match status" value="1"/>
</dbReference>
<dbReference type="EMBL" id="AZHB01000002">
    <property type="protein sequence ID" value="OAA72248.1"/>
    <property type="molecule type" value="Genomic_DNA"/>
</dbReference>
<dbReference type="GeneID" id="30017613"/>
<dbReference type="RefSeq" id="XP_018707694.1">
    <property type="nucleotide sequence ID" value="XM_018844928.1"/>
</dbReference>
<gene>
    <name evidence="2" type="ORF">ISF_01321</name>
</gene>
<evidence type="ECO:0000313" key="2">
    <source>
        <dbReference type="EMBL" id="OAA72248.1"/>
    </source>
</evidence>
<protein>
    <submittedName>
        <fullName evidence="2">Uncharacterized protein</fullName>
    </submittedName>
</protein>
<reference evidence="2 3" key="1">
    <citation type="journal article" date="2016" name="Genome Biol. Evol.">
        <title>Divergent and convergent evolution of fungal pathogenicity.</title>
        <authorList>
            <person name="Shang Y."/>
            <person name="Xiao G."/>
            <person name="Zheng P."/>
            <person name="Cen K."/>
            <person name="Zhan S."/>
            <person name="Wang C."/>
        </authorList>
    </citation>
    <scope>NUCLEOTIDE SEQUENCE [LARGE SCALE GENOMIC DNA]</scope>
    <source>
        <strain evidence="2 3">ARSEF 2679</strain>
    </source>
</reference>
<feature type="region of interest" description="Disordered" evidence="1">
    <location>
        <begin position="216"/>
        <end position="289"/>
    </location>
</feature>